<protein>
    <submittedName>
        <fullName evidence="2">2-vinyl bacteriochlorophyllide hydratase (BCHF)</fullName>
    </submittedName>
</protein>
<sequence length="175" mass="19428">MRGDAIRFRAAGQGLGPQAARPTLYTAEERKKRDSTRWTLVQGLLAPFQFLVFLVSLALVLRSLAWGEGAMAADVSVVVKTFTLYAIMVTGSIWEKVVFGKWLFARAFFWEDVFSMLVIALHTAYLVMLLGHYGSFEQRMQIALAGYAAYVINAGQFLLKLRAARLETGQAEAVA</sequence>
<keyword evidence="1" id="KW-1133">Transmembrane helix</keyword>
<dbReference type="GO" id="GO:0030494">
    <property type="term" value="P:bacteriochlorophyll biosynthetic process"/>
    <property type="evidence" value="ECO:0007669"/>
    <property type="project" value="InterPro"/>
</dbReference>
<accession>A0A0B8ZLP0</accession>
<dbReference type="GO" id="GO:0016836">
    <property type="term" value="F:hydro-lyase activity"/>
    <property type="evidence" value="ECO:0007669"/>
    <property type="project" value="InterPro"/>
</dbReference>
<keyword evidence="1" id="KW-0472">Membrane</keyword>
<feature type="transmembrane region" description="Helical" evidence="1">
    <location>
        <begin position="116"/>
        <end position="134"/>
    </location>
</feature>
<dbReference type="GO" id="GO:0019685">
    <property type="term" value="P:photosynthesis, dark reaction"/>
    <property type="evidence" value="ECO:0007669"/>
    <property type="project" value="InterPro"/>
</dbReference>
<keyword evidence="1" id="KW-0812">Transmembrane</keyword>
<evidence type="ECO:0000256" key="1">
    <source>
        <dbReference type="SAM" id="Phobius"/>
    </source>
</evidence>
<gene>
    <name evidence="2" type="ORF">NJ75_03418</name>
</gene>
<proteinExistence type="predicted"/>
<name>A0A0B8ZLP0_9SPHN</name>
<dbReference type="AlphaFoldDB" id="A0A0B8ZLP0"/>
<organism evidence="2 3">
    <name type="scientific">Novosphingobium subterraneum</name>
    <dbReference type="NCBI Taxonomy" id="48936"/>
    <lineage>
        <taxon>Bacteria</taxon>
        <taxon>Pseudomonadati</taxon>
        <taxon>Pseudomonadota</taxon>
        <taxon>Alphaproteobacteria</taxon>
        <taxon>Sphingomonadales</taxon>
        <taxon>Sphingomonadaceae</taxon>
        <taxon>Novosphingobium</taxon>
    </lineage>
</organism>
<dbReference type="Pfam" id="PF07284">
    <property type="entry name" value="BCHF"/>
    <property type="match status" value="1"/>
</dbReference>
<dbReference type="Proteomes" id="UP000031338">
    <property type="component" value="Unassembled WGS sequence"/>
</dbReference>
<feature type="transmembrane region" description="Helical" evidence="1">
    <location>
        <begin position="40"/>
        <end position="62"/>
    </location>
</feature>
<reference evidence="2 3" key="1">
    <citation type="submission" date="2014-10" db="EMBL/GenBank/DDBJ databases">
        <title>Draft genome sequence of Novosphingobium subterraneum DSM 12447.</title>
        <authorList>
            <person name="Gan H.M."/>
            <person name="Gan H.Y."/>
            <person name="Savka M.A."/>
        </authorList>
    </citation>
    <scope>NUCLEOTIDE SEQUENCE [LARGE SCALE GENOMIC DNA]</scope>
    <source>
        <strain evidence="2 3">DSM 12447</strain>
    </source>
</reference>
<evidence type="ECO:0000313" key="2">
    <source>
        <dbReference type="EMBL" id="KHS44016.1"/>
    </source>
</evidence>
<dbReference type="RefSeq" id="WP_082013436.1">
    <property type="nucleotide sequence ID" value="NZ_JRVC01000019.1"/>
</dbReference>
<dbReference type="STRING" id="48936.NJ75_03418"/>
<dbReference type="EMBL" id="JRVC01000019">
    <property type="protein sequence ID" value="KHS44016.1"/>
    <property type="molecule type" value="Genomic_DNA"/>
</dbReference>
<dbReference type="NCBIfam" id="TIGR02020">
    <property type="entry name" value="BchF"/>
    <property type="match status" value="1"/>
</dbReference>
<feature type="transmembrane region" description="Helical" evidence="1">
    <location>
        <begin position="140"/>
        <end position="159"/>
    </location>
</feature>
<feature type="transmembrane region" description="Helical" evidence="1">
    <location>
        <begin position="82"/>
        <end position="104"/>
    </location>
</feature>
<keyword evidence="3" id="KW-1185">Reference proteome</keyword>
<evidence type="ECO:0000313" key="3">
    <source>
        <dbReference type="Proteomes" id="UP000031338"/>
    </source>
</evidence>
<dbReference type="InterPro" id="IPR009905">
    <property type="entry name" value="BCHF"/>
</dbReference>
<comment type="caution">
    <text evidence="2">The sequence shown here is derived from an EMBL/GenBank/DDBJ whole genome shotgun (WGS) entry which is preliminary data.</text>
</comment>
<dbReference type="PATRIC" id="fig|48936.3.peg.3443"/>